<dbReference type="InterPro" id="IPR046341">
    <property type="entry name" value="SET_dom_sf"/>
</dbReference>
<dbReference type="Proteomes" id="UP001590951">
    <property type="component" value="Unassembled WGS sequence"/>
</dbReference>
<comment type="caution">
    <text evidence="2">The sequence shown here is derived from an EMBL/GenBank/DDBJ whole genome shotgun (WGS) entry which is preliminary data.</text>
</comment>
<dbReference type="SUPFAM" id="SSF82199">
    <property type="entry name" value="SET domain"/>
    <property type="match status" value="1"/>
</dbReference>
<dbReference type="InterPro" id="IPR050600">
    <property type="entry name" value="SETD3_SETD6_MTase"/>
</dbReference>
<gene>
    <name evidence="2" type="ORF">ABVK25_000761</name>
</gene>
<evidence type="ECO:0000313" key="2">
    <source>
        <dbReference type="EMBL" id="KAL2059468.1"/>
    </source>
</evidence>
<accession>A0ABR4BSD5</accession>
<organism evidence="2 3">
    <name type="scientific">Lepraria finkii</name>
    <dbReference type="NCBI Taxonomy" id="1340010"/>
    <lineage>
        <taxon>Eukaryota</taxon>
        <taxon>Fungi</taxon>
        <taxon>Dikarya</taxon>
        <taxon>Ascomycota</taxon>
        <taxon>Pezizomycotina</taxon>
        <taxon>Lecanoromycetes</taxon>
        <taxon>OSLEUM clade</taxon>
        <taxon>Lecanoromycetidae</taxon>
        <taxon>Lecanorales</taxon>
        <taxon>Lecanorineae</taxon>
        <taxon>Stereocaulaceae</taxon>
        <taxon>Lepraria</taxon>
    </lineage>
</organism>
<evidence type="ECO:0000313" key="3">
    <source>
        <dbReference type="Proteomes" id="UP001590951"/>
    </source>
</evidence>
<evidence type="ECO:0008006" key="4">
    <source>
        <dbReference type="Google" id="ProtNLM"/>
    </source>
</evidence>
<feature type="region of interest" description="Disordered" evidence="1">
    <location>
        <begin position="585"/>
        <end position="605"/>
    </location>
</feature>
<dbReference type="EMBL" id="JBHFEH010000001">
    <property type="protein sequence ID" value="KAL2059468.1"/>
    <property type="molecule type" value="Genomic_DNA"/>
</dbReference>
<dbReference type="PANTHER" id="PTHR13271:SF147">
    <property type="entry name" value="PROTEIN-LYSINE N-METHYLTRANSFERASE EFM1-RELATED"/>
    <property type="match status" value="1"/>
</dbReference>
<keyword evidence="3" id="KW-1185">Reference proteome</keyword>
<sequence>MPQDLAKWLLDLSDSANSFPRITSNPSEGDFELWFLANGGHINSTVEIASNPSEGSFLRVHGDQNLLPGSTIISCPHHLALSWPSAHKYHLTHIRSSFRPHVATRLLLMKQYLLKERSPWCPYIKSIPQPYQKDRLNTPLYYSSDDLLWISGTNLKHARKVRLDAWRKEYDDAMRELLKDQTDGDQSELWTWELYLWAATVMSSRSFGVPPVFNQSEGDFPIYENIDGRSPVLIPGLDLLNHNPSQRVAWLWDSSSCIIKNDVKIVGGSQVWNNYGPKSNAELIMGYGFSLPENPADHFSISFSQAISDYIRATKSRRIALGSSSECAKGSGNAFRSEHTNIKNGLSMESVDILETEGPAEQDIHWVRTLDNGFEFSPSFLEDFSIAVENHRERLQADNVPLLNGKFLNTPFLDTPLSRKKLHVICAVVMILQKAQTTIRKHDKYLPEEPQNARQLDAARYRQGQLRVLEHVLGSLYGSLKSYVDINGSDNARSIRVIRLEHIMTASSKRLLKDFRTVLNAGMRTRDPSKIRERGGTDFAFTVWLCGLWVYAQTDNKNCGDDTASDADLEPHFLQWLQFLYETHPEDTTKPQSPRTPRADTHKIEENEWFDPVRNQDTEEDLSSVAASYLDAVHAAVAKHPHSLYNDPKITAQRLAWYLNIVRMEGVWYPNLQESEQEEDDEWVLFLDCGST</sequence>
<name>A0ABR4BSD5_9LECA</name>
<protein>
    <recommendedName>
        <fullName evidence="4">SET domain-containing protein</fullName>
    </recommendedName>
</protein>
<dbReference type="Gene3D" id="3.90.1410.10">
    <property type="entry name" value="set domain protein methyltransferase, domain 1"/>
    <property type="match status" value="1"/>
</dbReference>
<dbReference type="PANTHER" id="PTHR13271">
    <property type="entry name" value="UNCHARACTERIZED PUTATIVE METHYLTRANSFERASE"/>
    <property type="match status" value="1"/>
</dbReference>
<proteinExistence type="predicted"/>
<reference evidence="2 3" key="1">
    <citation type="submission" date="2024-09" db="EMBL/GenBank/DDBJ databases">
        <title>Rethinking Asexuality: The Enigmatic Case of Functional Sexual Genes in Lepraria (Stereocaulaceae).</title>
        <authorList>
            <person name="Doellman M."/>
            <person name="Sun Y."/>
            <person name="Barcenas-Pena A."/>
            <person name="Lumbsch H.T."/>
            <person name="Grewe F."/>
        </authorList>
    </citation>
    <scope>NUCLEOTIDE SEQUENCE [LARGE SCALE GENOMIC DNA]</scope>
    <source>
        <strain evidence="2 3">Grewe 0041</strain>
    </source>
</reference>
<evidence type="ECO:0000256" key="1">
    <source>
        <dbReference type="SAM" id="MobiDB-lite"/>
    </source>
</evidence>